<sequence length="1071" mass="121036">MRSKTSVCSNRGSSFSINRKISHGDSSKYLTAQHDFLSDPLYGIQNVYIGNQLEGPIGNVRQVFENSKITPPSLLCELLEFTEFLYDEEQVEILWHETSRHIKYCQVVEGEGTRLSKPFVTLMNIQSLFQIRNCFKRGLTLLDKEITCFNEFVDEIILSWVQKGLLTDDNELMIREVLLAPKFHLINGKMRIPDEKGPKRKKEINFVDEDDDNESLKSFESVNKLEDKDDRFFSKLKLDTEAAIIMCGVVSRLEKPLCCFVRLKNKTMFYPNAPAHPVPTRFIFILLTPRESYKHELRTIGRTLCSMLTDEVFNQIAYKTTNPSILGDAVDEFMSQVIIIPPKKLNEANTRLDPQDDTQLEPRKIGMQCQYDDDPFDNNDATDRMSIYSENFVKISRTGRLFGGLIEDIKRKAPFYKSDFSDFFTNKFGQSLASTIFIFFVSLTSAITFGAILENLVNHEIAAIENILAGAISGILFSLFSGQPLTIISAAMPSILFESIMYAYCKSNQWDFLPFRFWVGIFIAIYLTIFVAFDVSALVSLITRYTEECFTMLISAVFISQAFEDLNLIGRTFPIARNIQKIFDSPCSCNLTDTIPTTMRLQKKVKNFDPTGCWSLGGVPSGLMCSYKPDIFLFSILLTLGTFFIAFLLYSLRNSSVFSTKVRHSLADFNVVIAIIIMTICSHSVGLDVPILEIPNVFKPTLNRPWLVNPLQIKSYELIGYAATMALIYTILMGMDQQITTSIVSRPDNLLKKSHGFHLDLLVVALLVVVCSFFGLPFYVGNTVLSLMHVEALKVYSTCQAPGENLQLLGIKEQRLTGAIAHLLMGLSIFLTDIIKLIPLPVLIGVFLYLGICSLSQTQFSQRCRLFLTPLKFIPDYYPWLRLVRMKRVHFFTITQIICITALFAVKYNEATSILFPLMLLGIVIIRLTVLPVLFNQNELLSLDEYVPQVVHLLKPEEPQPLFSLESRMSTRVRKSTTGSRLSTSGIGHTRPSYLPTGRKFNSVSGTRVNSSSSEAIPMLASKDRTDSINDIKLPRRSNTLNAAVSSFATTLSTRPLPKKMAEESLNGEEV</sequence>
<reference evidence="2" key="1">
    <citation type="submission" date="2016-11" db="UniProtKB">
        <authorList>
            <consortium name="WormBaseParasite"/>
        </authorList>
    </citation>
    <scope>IDENTIFICATION</scope>
    <source>
        <strain evidence="2">KR3021</strain>
    </source>
</reference>
<proteinExistence type="predicted"/>
<organism evidence="1 2">
    <name type="scientific">Rhabditophanes sp. KR3021</name>
    <dbReference type="NCBI Taxonomy" id="114890"/>
    <lineage>
        <taxon>Eukaryota</taxon>
        <taxon>Metazoa</taxon>
        <taxon>Ecdysozoa</taxon>
        <taxon>Nematoda</taxon>
        <taxon>Chromadorea</taxon>
        <taxon>Rhabditida</taxon>
        <taxon>Tylenchina</taxon>
        <taxon>Panagrolaimomorpha</taxon>
        <taxon>Strongyloidoidea</taxon>
        <taxon>Alloionematidae</taxon>
        <taxon>Rhabditophanes</taxon>
    </lineage>
</organism>
<protein>
    <submittedName>
        <fullName evidence="2">Anion exchange protein</fullName>
    </submittedName>
</protein>
<evidence type="ECO:0000313" key="1">
    <source>
        <dbReference type="Proteomes" id="UP000095286"/>
    </source>
</evidence>
<name>A0AC35U3I6_9BILA</name>
<dbReference type="WBParaSite" id="RSKR_0000696400.1">
    <property type="protein sequence ID" value="RSKR_0000696400.1"/>
    <property type="gene ID" value="RSKR_0000696400"/>
</dbReference>
<evidence type="ECO:0000313" key="2">
    <source>
        <dbReference type="WBParaSite" id="RSKR_0000696400.1"/>
    </source>
</evidence>
<dbReference type="Proteomes" id="UP000095286">
    <property type="component" value="Unplaced"/>
</dbReference>
<accession>A0AC35U3I6</accession>